<evidence type="ECO:0000256" key="5">
    <source>
        <dbReference type="ARBA" id="ARBA00023002"/>
    </source>
</evidence>
<evidence type="ECO:0000313" key="8">
    <source>
        <dbReference type="Proteomes" id="UP000722989"/>
    </source>
</evidence>
<dbReference type="InterPro" id="IPR029479">
    <property type="entry name" value="Nitroreductase"/>
</dbReference>
<dbReference type="PANTHER" id="PTHR43673">
    <property type="entry name" value="NAD(P)H NITROREDUCTASE YDGI-RELATED"/>
    <property type="match status" value="1"/>
</dbReference>
<accession>A0ABX0Y2F9</accession>
<keyword evidence="8" id="KW-1185">Reference proteome</keyword>
<keyword evidence="5" id="KW-0560">Oxidoreductase</keyword>
<dbReference type="Proteomes" id="UP000722989">
    <property type="component" value="Unassembled WGS sequence"/>
</dbReference>
<keyword evidence="3" id="KW-0285">Flavoprotein</keyword>
<dbReference type="RefSeq" id="WP_167927449.1">
    <property type="nucleotide sequence ID" value="NZ_JAATVY010000019.1"/>
</dbReference>
<comment type="similarity">
    <text evidence="2">Belongs to the nitroreductase family.</text>
</comment>
<proteinExistence type="inferred from homology"/>
<evidence type="ECO:0000259" key="6">
    <source>
        <dbReference type="Pfam" id="PF00881"/>
    </source>
</evidence>
<evidence type="ECO:0000256" key="2">
    <source>
        <dbReference type="ARBA" id="ARBA00007118"/>
    </source>
</evidence>
<dbReference type="InterPro" id="IPR000415">
    <property type="entry name" value="Nitroreductase-like"/>
</dbReference>
<dbReference type="PANTHER" id="PTHR43673:SF2">
    <property type="entry name" value="NITROREDUCTASE"/>
    <property type="match status" value="1"/>
</dbReference>
<dbReference type="Gene3D" id="3.40.109.10">
    <property type="entry name" value="NADH Oxidase"/>
    <property type="match status" value="1"/>
</dbReference>
<sequence>METWDAIRSRHNVRDFTDQPIPPEDLDQVLEAGRRAPSAQNWQPWDFVVVTDRDRLTELATVWQGAGHVARSAATIALVAPVPANERQRDHVQYDLGQATMSMMIAAADLGIGTGHSAVGDQARARELLGFPDDRFCAYLIAAGYPADQPLRPVERLNRRPFDEVVHRGHW</sequence>
<keyword evidence="4" id="KW-0288">FMN</keyword>
<name>A0ABX0Y2F9_9ACTN</name>
<comment type="caution">
    <text evidence="7">The sequence shown here is derived from an EMBL/GenBank/DDBJ whole genome shotgun (WGS) entry which is preliminary data.</text>
</comment>
<evidence type="ECO:0000256" key="1">
    <source>
        <dbReference type="ARBA" id="ARBA00001917"/>
    </source>
</evidence>
<reference evidence="7 8" key="1">
    <citation type="submission" date="2020-03" db="EMBL/GenBank/DDBJ databases">
        <title>WGS of the type strain of Planosporangium spp.</title>
        <authorList>
            <person name="Thawai C."/>
        </authorList>
    </citation>
    <scope>NUCLEOTIDE SEQUENCE [LARGE SCALE GENOMIC DNA]</scope>
    <source>
        <strain evidence="7 8">TBRC 5610</strain>
    </source>
</reference>
<evidence type="ECO:0000256" key="4">
    <source>
        <dbReference type="ARBA" id="ARBA00022643"/>
    </source>
</evidence>
<dbReference type="SUPFAM" id="SSF55469">
    <property type="entry name" value="FMN-dependent nitroreductase-like"/>
    <property type="match status" value="1"/>
</dbReference>
<feature type="domain" description="Nitroreductase" evidence="6">
    <location>
        <begin position="7"/>
        <end position="145"/>
    </location>
</feature>
<evidence type="ECO:0000256" key="3">
    <source>
        <dbReference type="ARBA" id="ARBA00022630"/>
    </source>
</evidence>
<dbReference type="Pfam" id="PF00881">
    <property type="entry name" value="Nitroreductase"/>
    <property type="match status" value="1"/>
</dbReference>
<protein>
    <submittedName>
        <fullName evidence="7">Nitroreductase</fullName>
    </submittedName>
</protein>
<evidence type="ECO:0000313" key="7">
    <source>
        <dbReference type="EMBL" id="NJC72546.1"/>
    </source>
</evidence>
<comment type="cofactor">
    <cofactor evidence="1">
        <name>FMN</name>
        <dbReference type="ChEBI" id="CHEBI:58210"/>
    </cofactor>
</comment>
<dbReference type="EMBL" id="JAATVY010000019">
    <property type="protein sequence ID" value="NJC72546.1"/>
    <property type="molecule type" value="Genomic_DNA"/>
</dbReference>
<gene>
    <name evidence="7" type="ORF">HC031_22910</name>
</gene>
<organism evidence="7 8">
    <name type="scientific">Planosporangium thailandense</name>
    <dbReference type="NCBI Taxonomy" id="765197"/>
    <lineage>
        <taxon>Bacteria</taxon>
        <taxon>Bacillati</taxon>
        <taxon>Actinomycetota</taxon>
        <taxon>Actinomycetes</taxon>
        <taxon>Micromonosporales</taxon>
        <taxon>Micromonosporaceae</taxon>
        <taxon>Planosporangium</taxon>
    </lineage>
</organism>